<proteinExistence type="predicted"/>
<reference evidence="1 2" key="1">
    <citation type="submission" date="2015-01" db="EMBL/GenBank/DDBJ databases">
        <title>Jeotgalibacillus campisalis genome sequencing.</title>
        <authorList>
            <person name="Goh K.M."/>
            <person name="Chan K.-G."/>
            <person name="Yaakop A.S."/>
            <person name="Ee R."/>
            <person name="Gan H.M."/>
            <person name="Chan C.S."/>
        </authorList>
    </citation>
    <scope>NUCLEOTIDE SEQUENCE [LARGE SCALE GENOMIC DNA]</scope>
    <source>
        <strain evidence="1 2">SF-57</strain>
    </source>
</reference>
<evidence type="ECO:0000313" key="2">
    <source>
        <dbReference type="Proteomes" id="UP000031972"/>
    </source>
</evidence>
<dbReference type="InterPro" id="IPR025716">
    <property type="entry name" value="Post-transcriptional_regulator"/>
</dbReference>
<protein>
    <recommendedName>
        <fullName evidence="3">Post-transcriptional regulator</fullName>
    </recommendedName>
</protein>
<dbReference type="Pfam" id="PF13797">
    <property type="entry name" value="Post_transc_reg"/>
    <property type="match status" value="1"/>
</dbReference>
<comment type="caution">
    <text evidence="1">The sequence shown here is derived from an EMBL/GenBank/DDBJ whole genome shotgun (WGS) entry which is preliminary data.</text>
</comment>
<dbReference type="AlphaFoldDB" id="A0A0C2R796"/>
<keyword evidence="2" id="KW-1185">Reference proteome</keyword>
<evidence type="ECO:0000313" key="1">
    <source>
        <dbReference type="EMBL" id="KIL46110.1"/>
    </source>
</evidence>
<sequence>MNKHASFEEVFNELGPALTSKAEELHLYGYDSVTEQALWHYLVQKKWKNEENDIPLHVVVNDVLTIRSGDYMNWTTRNEYKASSKNVKLNEDELHLLLHGEQGINENGETL</sequence>
<accession>A0A0C2R796</accession>
<name>A0A0C2R796_9BACL</name>
<evidence type="ECO:0008006" key="3">
    <source>
        <dbReference type="Google" id="ProtNLM"/>
    </source>
</evidence>
<dbReference type="RefSeq" id="WP_052477105.1">
    <property type="nucleotide sequence ID" value="NZ_JXRR01000017.1"/>
</dbReference>
<dbReference type="Proteomes" id="UP000031972">
    <property type="component" value="Unassembled WGS sequence"/>
</dbReference>
<dbReference type="OrthoDB" id="2990595at2"/>
<dbReference type="PATRIC" id="fig|220754.4.peg.2799"/>
<organism evidence="1 2">
    <name type="scientific">Jeotgalibacillus campisalis</name>
    <dbReference type="NCBI Taxonomy" id="220754"/>
    <lineage>
        <taxon>Bacteria</taxon>
        <taxon>Bacillati</taxon>
        <taxon>Bacillota</taxon>
        <taxon>Bacilli</taxon>
        <taxon>Bacillales</taxon>
        <taxon>Caryophanaceae</taxon>
        <taxon>Jeotgalibacillus</taxon>
    </lineage>
</organism>
<gene>
    <name evidence="1" type="ORF">KR50_27850</name>
</gene>
<dbReference type="EMBL" id="JXRR01000017">
    <property type="protein sequence ID" value="KIL46110.1"/>
    <property type="molecule type" value="Genomic_DNA"/>
</dbReference>